<dbReference type="Proteomes" id="UP000032746">
    <property type="component" value="Chromosome"/>
</dbReference>
<evidence type="ECO:0000313" key="6">
    <source>
        <dbReference type="Proteomes" id="UP000439424"/>
    </source>
</evidence>
<sequence length="289" mass="34032">MNALFQSKKIQDFSKISASIDIPVRVMDFAFPDEIPEFWFNNNALLTMLLTALSSAFPDGERQFIHSVRNYQDKISDPILLKQVRAFIGQEAHHGKEHDALNAMMLKKGYPVARIYKRFKKMNRMLQQRFSLEHQLACTVCMEHLTAILADYFISTAPQDLELFNTHVRKIWAWHAIEETEHKAVAFDVYQSLVNRPYFLRLVMLETTLSFLIITSRGTTELLRASGKQRDLKELYQGFRYLFGKQGLVRRIGKHYLDFFSADFHPWKHDNRDMMNLLKKQYFNEELLN</sequence>
<reference evidence="2 6" key="4">
    <citation type="submission" date="2019-11" db="EMBL/GenBank/DDBJ databases">
        <title>Multidrug-resistant Acinetobacter baumannii moving toward extensively drug-resistant over fifteen years in South of Brazil.</title>
        <authorList>
            <person name="Fedrigo N.H."/>
            <person name="Cerdeira L."/>
            <person name="Fuga B."/>
            <person name="Marini P.V.B."/>
            <person name="Shinohara D.R."/>
            <person name="Carrara-Marroni F.E."/>
            <person name="Lincopan N."/>
            <person name="Tognim M.C.B."/>
        </authorList>
    </citation>
    <scope>NUCLEOTIDE SEQUENCE [LARGE SCALE GENOMIC DNA]</scope>
    <source>
        <strain evidence="2 6">Ac576</strain>
    </source>
</reference>
<reference evidence="3 5" key="3">
    <citation type="submission" date="2018-10" db="EMBL/GenBank/DDBJ databases">
        <title>GWAS and RNA-Seq identify cryptic mechanisms of antimicrobial resistance in Acinetobacter baumannii.</title>
        <authorList>
            <person name="Sahl J.W."/>
        </authorList>
    </citation>
    <scope>NUCLEOTIDE SEQUENCE [LARGE SCALE GENOMIC DNA]</scope>
    <source>
        <strain evidence="3 5">TG28175</strain>
    </source>
</reference>
<dbReference type="OMA" id="DHDNRHH"/>
<reference evidence="1 4" key="1">
    <citation type="journal article" date="2015" name="J. Bacteriol.">
        <title>Resources for Genetic and Genomic Analysis of Emerging Pathogen Acinetobacter baumannii.</title>
        <authorList>
            <person name="Gallagher L.A."/>
            <person name="Ramage E."/>
            <person name="Weiss E.J."/>
            <person name="Radey M."/>
            <person name="Hayden H.S."/>
            <person name="Held K.G."/>
            <person name="Huse H.K."/>
            <person name="Zurawski D.V."/>
            <person name="Brittnacher M.J."/>
            <person name="Manoil C."/>
        </authorList>
    </citation>
    <scope>NUCLEOTIDE SEQUENCE [LARGE SCALE GENOMIC DNA]</scope>
    <source>
        <strain evidence="1 4">AB5075-UW</strain>
    </source>
</reference>
<dbReference type="OrthoDB" id="4760165at2"/>
<organism evidence="1 4">
    <name type="scientific">Acinetobacter baumannii</name>
    <dbReference type="NCBI Taxonomy" id="470"/>
    <lineage>
        <taxon>Bacteria</taxon>
        <taxon>Pseudomonadati</taxon>
        <taxon>Pseudomonadota</taxon>
        <taxon>Gammaproteobacteria</taxon>
        <taxon>Moraxellales</taxon>
        <taxon>Moraxellaceae</taxon>
        <taxon>Acinetobacter</taxon>
        <taxon>Acinetobacter calcoaceticus/baumannii complex</taxon>
    </lineage>
</organism>
<accession>A0A0D5YIB5</accession>
<dbReference type="InterPro" id="IPR016516">
    <property type="entry name" value="UCP07580"/>
</dbReference>
<dbReference type="EMBL" id="RFDI01000182">
    <property type="protein sequence ID" value="RSR62281.1"/>
    <property type="molecule type" value="Genomic_DNA"/>
</dbReference>
<protein>
    <submittedName>
        <fullName evidence="2">Metal-dependent hydrolase</fullName>
    </submittedName>
</protein>
<evidence type="ECO:0000313" key="1">
    <source>
        <dbReference type="EMBL" id="AKA31633.1"/>
    </source>
</evidence>
<dbReference type="RefSeq" id="WP_000992595.1">
    <property type="nucleotide sequence ID" value="NZ_AP031576.1"/>
</dbReference>
<dbReference type="Proteomes" id="UP000280073">
    <property type="component" value="Unassembled WGS sequence"/>
</dbReference>
<dbReference type="Proteomes" id="UP000439424">
    <property type="component" value="Unassembled WGS sequence"/>
</dbReference>
<keyword evidence="2" id="KW-0378">Hydrolase</keyword>
<dbReference type="EMBL" id="CP008706">
    <property type="protein sequence ID" value="AKA31633.1"/>
    <property type="molecule type" value="Genomic_DNA"/>
</dbReference>
<dbReference type="GO" id="GO:0016787">
    <property type="term" value="F:hydrolase activity"/>
    <property type="evidence" value="ECO:0007669"/>
    <property type="project" value="UniProtKB-KW"/>
</dbReference>
<dbReference type="AlphaFoldDB" id="A0A0D5YIB5"/>
<dbReference type="PIRSF" id="PIRSF007580">
    <property type="entry name" value="UCP07580"/>
    <property type="match status" value="1"/>
</dbReference>
<proteinExistence type="predicted"/>
<dbReference type="PANTHER" id="PTHR39456:SF1">
    <property type="entry name" value="METAL-DEPENDENT HYDROLASE"/>
    <property type="match status" value="1"/>
</dbReference>
<dbReference type="PATRIC" id="fig|470.1314.peg.5"/>
<dbReference type="EMBL" id="WPIP01000086">
    <property type="protein sequence ID" value="MVM92289.1"/>
    <property type="molecule type" value="Genomic_DNA"/>
</dbReference>
<evidence type="ECO:0000313" key="3">
    <source>
        <dbReference type="EMBL" id="RSR62281.1"/>
    </source>
</evidence>
<evidence type="ECO:0000313" key="5">
    <source>
        <dbReference type="Proteomes" id="UP000280073"/>
    </source>
</evidence>
<dbReference type="PANTHER" id="PTHR39456">
    <property type="entry name" value="METAL-DEPENDENT HYDROLASE"/>
    <property type="match status" value="1"/>
</dbReference>
<evidence type="ECO:0000313" key="4">
    <source>
        <dbReference type="Proteomes" id="UP000032746"/>
    </source>
</evidence>
<gene>
    <name evidence="1" type="ORF">ABUW_1899</name>
    <name evidence="3" type="ORF">EA686_04980</name>
    <name evidence="2" type="ORF">GNY86_12225</name>
</gene>
<dbReference type="Pfam" id="PF10118">
    <property type="entry name" value="Metal_hydrol"/>
    <property type="match status" value="1"/>
</dbReference>
<name>A0A0D5YIB5_ACIBA</name>
<reference evidence="4" key="2">
    <citation type="submission" date="2015-03" db="EMBL/GenBank/DDBJ databases">
        <authorList>
            <person name="Gallagher L.A."/>
            <person name="Hayden H.S."/>
            <person name="Weiss E.J."/>
            <person name="Hager K.R."/>
            <person name="Ramage E."/>
            <person name="Radey M.R."/>
            <person name="Bydalek R."/>
            <person name="Manoil C."/>
            <person name="Miller S.I."/>
            <person name="Brittnacher M.J."/>
        </authorList>
    </citation>
    <scope>NUCLEOTIDE SEQUENCE [LARGE SCALE GENOMIC DNA]</scope>
    <source>
        <strain evidence="4">AB5075-UW</strain>
    </source>
</reference>
<evidence type="ECO:0000313" key="2">
    <source>
        <dbReference type="EMBL" id="MVM92289.1"/>
    </source>
</evidence>